<name>A0A2I4BII5_AUSLI</name>
<feature type="chain" id="PRO_5014172817" evidence="3">
    <location>
        <begin position="23"/>
        <end position="331"/>
    </location>
</feature>
<feature type="compositionally biased region" description="Polar residues" evidence="1">
    <location>
        <begin position="322"/>
        <end position="331"/>
    </location>
</feature>
<evidence type="ECO:0000313" key="4">
    <source>
        <dbReference type="Proteomes" id="UP000192220"/>
    </source>
</evidence>
<sequence length="331" mass="36359">MRTTFLVLSIFLCCCLVPVVPAGKAPDKSSSSNNPSQETKAITVDTNTSLLNGTETQKNQDAGIHKITEQATTTQRQGEGTTKDQNLESQQNQSDKGNNGGMEHKNKTTPSKVDVNQTSKPSTNIDPKKSTVNKTTKDQNSESQQNQSDKGNNGGTEHKNMTTPSKVDVNKTSKPSTNMEPKKHKTEVNKGDENVDNSNEIKQLTVPTIKAPEENGPNTDKEMHSKISENSNSPGPNTDKEVHSKISKNSNSPGPNDKEKTGENTLINDQSKEDENSHFFAYLVFGVVLVAGLYIAFHNKRKIIAFVLEGKRGRSARRPKTSEYQKLQQHV</sequence>
<dbReference type="PANTHER" id="PTHR16502:SF0">
    <property type="entry name" value="KERATINOCYTE-ASSOCIATED TRANSMEMBRANE PROTEIN 2"/>
    <property type="match status" value="1"/>
</dbReference>
<evidence type="ECO:0000256" key="3">
    <source>
        <dbReference type="SAM" id="SignalP"/>
    </source>
</evidence>
<organism evidence="4 5">
    <name type="scientific">Austrofundulus limnaeus</name>
    <name type="common">Annual killifish</name>
    <dbReference type="NCBI Taxonomy" id="52670"/>
    <lineage>
        <taxon>Eukaryota</taxon>
        <taxon>Metazoa</taxon>
        <taxon>Chordata</taxon>
        <taxon>Craniata</taxon>
        <taxon>Vertebrata</taxon>
        <taxon>Euteleostomi</taxon>
        <taxon>Actinopterygii</taxon>
        <taxon>Neopterygii</taxon>
        <taxon>Teleostei</taxon>
        <taxon>Neoteleostei</taxon>
        <taxon>Acanthomorphata</taxon>
        <taxon>Ovalentaria</taxon>
        <taxon>Atherinomorphae</taxon>
        <taxon>Cyprinodontiformes</taxon>
        <taxon>Rivulidae</taxon>
        <taxon>Austrofundulus</taxon>
    </lineage>
</organism>
<evidence type="ECO:0000256" key="2">
    <source>
        <dbReference type="SAM" id="Phobius"/>
    </source>
</evidence>
<proteinExistence type="predicted"/>
<feature type="compositionally biased region" description="Polar residues" evidence="1">
    <location>
        <begin position="196"/>
        <end position="206"/>
    </location>
</feature>
<keyword evidence="4" id="KW-1185">Reference proteome</keyword>
<dbReference type="GeneID" id="106520142"/>
<dbReference type="Pfam" id="PF17818">
    <property type="entry name" value="KCT2"/>
    <property type="match status" value="1"/>
</dbReference>
<evidence type="ECO:0000313" key="5">
    <source>
        <dbReference type="RefSeq" id="XP_013867542.1"/>
    </source>
</evidence>
<feature type="compositionally biased region" description="Polar residues" evidence="1">
    <location>
        <begin position="87"/>
        <end position="97"/>
    </location>
</feature>
<feature type="compositionally biased region" description="Polar residues" evidence="1">
    <location>
        <begin position="69"/>
        <end position="80"/>
    </location>
</feature>
<feature type="compositionally biased region" description="Polar residues" evidence="1">
    <location>
        <begin position="28"/>
        <end position="60"/>
    </location>
</feature>
<feature type="region of interest" description="Disordered" evidence="1">
    <location>
        <begin position="312"/>
        <end position="331"/>
    </location>
</feature>
<dbReference type="Proteomes" id="UP000192220">
    <property type="component" value="Unplaced"/>
</dbReference>
<dbReference type="CTD" id="10618"/>
<feature type="region of interest" description="Disordered" evidence="1">
    <location>
        <begin position="23"/>
        <end position="263"/>
    </location>
</feature>
<protein>
    <submittedName>
        <fullName evidence="5">Trans-Golgi network integral membrane protein TGN38</fullName>
    </submittedName>
</protein>
<dbReference type="RefSeq" id="XP_013867542.1">
    <property type="nucleotide sequence ID" value="XM_014012088.1"/>
</dbReference>
<feature type="transmembrane region" description="Helical" evidence="2">
    <location>
        <begin position="279"/>
        <end position="297"/>
    </location>
</feature>
<feature type="compositionally biased region" description="Polar residues" evidence="1">
    <location>
        <begin position="108"/>
        <end position="134"/>
    </location>
</feature>
<dbReference type="InterPro" id="IPR037645">
    <property type="entry name" value="KCT2"/>
</dbReference>
<keyword evidence="2" id="KW-1133">Transmembrane helix</keyword>
<evidence type="ECO:0000256" key="1">
    <source>
        <dbReference type="SAM" id="MobiDB-lite"/>
    </source>
</evidence>
<accession>A0A2I4BII5</accession>
<dbReference type="OrthoDB" id="5846619at2759"/>
<keyword evidence="3" id="KW-0732">Signal</keyword>
<dbReference type="STRING" id="52670.A0A2I4BII5"/>
<feature type="compositionally biased region" description="Polar residues" evidence="1">
    <location>
        <begin position="161"/>
        <end position="179"/>
    </location>
</feature>
<dbReference type="PANTHER" id="PTHR16502">
    <property type="entry name" value="KERATINOCYTE-ASSOCIATED TRANSMEMBRANE PROTEIN 2"/>
    <property type="match status" value="1"/>
</dbReference>
<dbReference type="AlphaFoldDB" id="A0A2I4BII5"/>
<keyword evidence="2" id="KW-0472">Membrane</keyword>
<dbReference type="KEGG" id="alim:106520142"/>
<keyword evidence="2" id="KW-0812">Transmembrane</keyword>
<feature type="signal peptide" evidence="3">
    <location>
        <begin position="1"/>
        <end position="22"/>
    </location>
</feature>
<gene>
    <name evidence="5" type="primary">tgoln2</name>
</gene>
<dbReference type="InParanoid" id="A0A2I4BII5"/>
<reference evidence="5" key="1">
    <citation type="submission" date="2025-08" db="UniProtKB">
        <authorList>
            <consortium name="RefSeq"/>
        </authorList>
    </citation>
    <scope>IDENTIFICATION</scope>
    <source>
        <strain evidence="5">Quisiro</strain>
        <tissue evidence="5">Liver</tissue>
    </source>
</reference>